<dbReference type="GO" id="GO:0008270">
    <property type="term" value="F:zinc ion binding"/>
    <property type="evidence" value="ECO:0007669"/>
    <property type="project" value="InterPro"/>
</dbReference>
<dbReference type="Proteomes" id="UP000479190">
    <property type="component" value="Unassembled WGS sequence"/>
</dbReference>
<evidence type="ECO:0000256" key="1">
    <source>
        <dbReference type="SAM" id="MobiDB-lite"/>
    </source>
</evidence>
<dbReference type="AlphaFoldDB" id="A0A6H5IGR8"/>
<dbReference type="OrthoDB" id="7555186at2759"/>
<evidence type="ECO:0000313" key="3">
    <source>
        <dbReference type="Proteomes" id="UP000479190"/>
    </source>
</evidence>
<dbReference type="SUPFAM" id="SSF57756">
    <property type="entry name" value="Retrovirus zinc finger-like domains"/>
    <property type="match status" value="1"/>
</dbReference>
<protein>
    <submittedName>
        <fullName evidence="2">Uncharacterized protein</fullName>
    </submittedName>
</protein>
<organism evidence="2 3">
    <name type="scientific">Trichogramma brassicae</name>
    <dbReference type="NCBI Taxonomy" id="86971"/>
    <lineage>
        <taxon>Eukaryota</taxon>
        <taxon>Metazoa</taxon>
        <taxon>Ecdysozoa</taxon>
        <taxon>Arthropoda</taxon>
        <taxon>Hexapoda</taxon>
        <taxon>Insecta</taxon>
        <taxon>Pterygota</taxon>
        <taxon>Neoptera</taxon>
        <taxon>Endopterygota</taxon>
        <taxon>Hymenoptera</taxon>
        <taxon>Apocrita</taxon>
        <taxon>Proctotrupomorpha</taxon>
        <taxon>Chalcidoidea</taxon>
        <taxon>Trichogrammatidae</taxon>
        <taxon>Trichogramma</taxon>
    </lineage>
</organism>
<feature type="region of interest" description="Disordered" evidence="1">
    <location>
        <begin position="1"/>
        <end position="87"/>
    </location>
</feature>
<proteinExistence type="predicted"/>
<dbReference type="PANTHER" id="PTHR47331:SF5">
    <property type="entry name" value="RIBONUCLEASE H"/>
    <property type="match status" value="1"/>
</dbReference>
<sequence length="760" mass="84270">MSTHSGNSRESSPEREEHQTTKDDETPRQDAPAKDSASGHLVPNVIVSSPNGGSSKKSSRDPSPVDSVKSNTSEKAKITDPKKRVTRSTANTIPADYLCRIRSQADRLTSIKELADSMNSQEDPGMAMYEYWSKHIDQLFDEFKAEHNKLESSCPAALLDHEYFTQGTLCLAERGYQHISFKLVVLKEKLVLNGKFIDKHGSCSSSAHPSSTRPKLPEIKLINFSGSYADWPAYKEMFTTMVAENNHLTNVEKLHYLRGSLSKEPLQLIQGLHLSGDSLAAAWDMLSKRYENKRYIIQSYLDMLSNTAPAQHRNAASLNTLTFSFAKARQALLTLTDKEKLADLMFVSQLVRLLDRQTKEAWETHIMNFTEECSFDQLYEFLVSRIRAIERVDGKESASTSTSTPSKQVKAHVGTVKPGPTSPTNSSKAQATSKQDKSYPCSQCQEPGHFIVMCPRFKNASTQERKNVVVNERLCYNCLGRDSVRNCRSSIRCKVCGQSHNTMIHPEDDKSKQTDTNTAKLSHHGFVQSQGSSLLATAMSYIVHSHGTQPVRILIDPGSEVSFVTSHIVNSLALKRTHSSVPVSGIGGNHSAHTRGKVTIAIKSMHRDMTVQFSADILNKISSSVPSSPCDERQWSYLNGLRLADPTFGQPRHIDVFIGADVYPSIIKPNIIRGGSAEPMAHLSIFGWLVIGPTGSSPIRVHRSLQALVAQDGTDLDELLMRFWTQEEVPISSSASLTHEEALCEDHFVATHSETLLVDT</sequence>
<dbReference type="EMBL" id="CADCXV010000762">
    <property type="protein sequence ID" value="CAB0034929.1"/>
    <property type="molecule type" value="Genomic_DNA"/>
</dbReference>
<feature type="compositionally biased region" description="Polar residues" evidence="1">
    <location>
        <begin position="422"/>
        <end position="433"/>
    </location>
</feature>
<reference evidence="2 3" key="1">
    <citation type="submission" date="2020-02" db="EMBL/GenBank/DDBJ databases">
        <authorList>
            <person name="Ferguson B K."/>
        </authorList>
    </citation>
    <scope>NUCLEOTIDE SEQUENCE [LARGE SCALE GENOMIC DNA]</scope>
</reference>
<dbReference type="InterPro" id="IPR005312">
    <property type="entry name" value="DUF1759"/>
</dbReference>
<feature type="region of interest" description="Disordered" evidence="1">
    <location>
        <begin position="394"/>
        <end position="440"/>
    </location>
</feature>
<dbReference type="GO" id="GO:0003676">
    <property type="term" value="F:nucleic acid binding"/>
    <property type="evidence" value="ECO:0007669"/>
    <property type="project" value="InterPro"/>
</dbReference>
<feature type="compositionally biased region" description="Basic and acidic residues" evidence="1">
    <location>
        <begin position="11"/>
        <end position="33"/>
    </location>
</feature>
<gene>
    <name evidence="2" type="ORF">TBRA_LOCUS6827</name>
</gene>
<name>A0A6H5IGR8_9HYME</name>
<dbReference type="InterPro" id="IPR036875">
    <property type="entry name" value="Znf_CCHC_sf"/>
</dbReference>
<evidence type="ECO:0000313" key="2">
    <source>
        <dbReference type="EMBL" id="CAB0034929.1"/>
    </source>
</evidence>
<feature type="compositionally biased region" description="Polar residues" evidence="1">
    <location>
        <begin position="397"/>
        <end position="407"/>
    </location>
</feature>
<dbReference type="PANTHER" id="PTHR47331">
    <property type="entry name" value="PHD-TYPE DOMAIN-CONTAINING PROTEIN"/>
    <property type="match status" value="1"/>
</dbReference>
<dbReference type="Pfam" id="PF03564">
    <property type="entry name" value="DUF1759"/>
    <property type="match status" value="1"/>
</dbReference>
<keyword evidence="3" id="KW-1185">Reference proteome</keyword>
<accession>A0A6H5IGR8</accession>
<feature type="compositionally biased region" description="Polar residues" evidence="1">
    <location>
        <begin position="1"/>
        <end position="10"/>
    </location>
</feature>
<feature type="compositionally biased region" description="Basic and acidic residues" evidence="1">
    <location>
        <begin position="72"/>
        <end position="83"/>
    </location>
</feature>